<sequence length="192" mass="21126">MADGFLGRWSKRKAGLEADPVENKTEAPKEATPVASVEQAAEETPPLPTLDDVAKIDRFDPDFSAFMKPDVDPTVQQAALKKMFTDPHFNIMDGLDIYIDDYSKPDPLPPGMLERMVQSDMLNLFSKTADDSAKEVTTDSRQTEIQASNPELEAGALDAQKQSDLTSKQPNLSAQLDEVPKDASTEPEQKKT</sequence>
<dbReference type="AlphaFoldDB" id="A0A9C7CA79"/>
<proteinExistence type="predicted"/>
<feature type="compositionally biased region" description="Polar residues" evidence="1">
    <location>
        <begin position="160"/>
        <end position="174"/>
    </location>
</feature>
<dbReference type="RefSeq" id="WP_281743231.1">
    <property type="nucleotide sequence ID" value="NZ_AP026973.1"/>
</dbReference>
<evidence type="ECO:0000256" key="1">
    <source>
        <dbReference type="SAM" id="MobiDB-lite"/>
    </source>
</evidence>
<organism evidence="2">
    <name type="scientific">Polynucleobacter yangtzensis</name>
    <dbReference type="NCBI Taxonomy" id="1743159"/>
    <lineage>
        <taxon>Bacteria</taxon>
        <taxon>Pseudomonadati</taxon>
        <taxon>Pseudomonadota</taxon>
        <taxon>Betaproteobacteria</taxon>
        <taxon>Burkholderiales</taxon>
        <taxon>Burkholderiaceae</taxon>
        <taxon>Polynucleobacter</taxon>
    </lineage>
</organism>
<dbReference type="KEGG" id="pyt:PKF023_06110"/>
<dbReference type="Pfam" id="PF11748">
    <property type="entry name" value="DUF3306"/>
    <property type="match status" value="1"/>
</dbReference>
<feature type="compositionally biased region" description="Basic and acidic residues" evidence="1">
    <location>
        <begin position="128"/>
        <end position="142"/>
    </location>
</feature>
<gene>
    <name evidence="2" type="ORF">PKF023_06110</name>
</gene>
<dbReference type="EMBL" id="AP026973">
    <property type="protein sequence ID" value="BDT76808.1"/>
    <property type="molecule type" value="Genomic_DNA"/>
</dbReference>
<accession>A0A9C7CA79</accession>
<protein>
    <recommendedName>
        <fullName evidence="3">DUF3306 domain-containing protein</fullName>
    </recommendedName>
</protein>
<feature type="compositionally biased region" description="Basic and acidic residues" evidence="1">
    <location>
        <begin position="178"/>
        <end position="192"/>
    </location>
</feature>
<feature type="region of interest" description="Disordered" evidence="1">
    <location>
        <begin position="1"/>
        <end position="52"/>
    </location>
</feature>
<evidence type="ECO:0008006" key="3">
    <source>
        <dbReference type="Google" id="ProtNLM"/>
    </source>
</evidence>
<name>A0A9C7CA79_9BURK</name>
<feature type="region of interest" description="Disordered" evidence="1">
    <location>
        <begin position="124"/>
        <end position="192"/>
    </location>
</feature>
<evidence type="ECO:0000313" key="2">
    <source>
        <dbReference type="EMBL" id="BDT76808.1"/>
    </source>
</evidence>
<dbReference type="Proteomes" id="UP001211097">
    <property type="component" value="Chromosome"/>
</dbReference>
<reference evidence="2" key="1">
    <citation type="submission" date="2022-11" db="EMBL/GenBank/DDBJ databases">
        <title>Complete Genome Sequences of three Polynucleobacter sp. Subcluster PnecC Strains KF022, KF023, and KF032 Isolated from a Shallow Eutrophic Lake in Japan.</title>
        <authorList>
            <person name="Ogata Y."/>
            <person name="Watanabe K."/>
            <person name="Takemine S."/>
            <person name="Shindo C."/>
            <person name="Kurokawa R."/>
            <person name="Suda W."/>
        </authorList>
    </citation>
    <scope>NUCLEOTIDE SEQUENCE</scope>
    <source>
        <strain evidence="2">KF023</strain>
    </source>
</reference>
<dbReference type="InterPro" id="IPR021735">
    <property type="entry name" value="DUF3306"/>
</dbReference>